<dbReference type="PANTHER" id="PTHR33116:SF66">
    <property type="entry name" value="REVERSE TRANSCRIPTASE ZINC-BINDING DOMAIN-CONTAINING PROTEIN"/>
    <property type="match status" value="1"/>
</dbReference>
<reference evidence="3" key="2">
    <citation type="submission" date="2025-08" db="UniProtKB">
        <authorList>
            <consortium name="RefSeq"/>
        </authorList>
    </citation>
    <scope>IDENTIFICATION</scope>
</reference>
<keyword evidence="2" id="KW-1185">Reference proteome</keyword>
<evidence type="ECO:0000313" key="2">
    <source>
        <dbReference type="Proteomes" id="UP000694930"/>
    </source>
</evidence>
<dbReference type="Proteomes" id="UP000694930">
    <property type="component" value="Chromosome 1"/>
</dbReference>
<evidence type="ECO:0000313" key="3">
    <source>
        <dbReference type="RefSeq" id="XP_015078398.1"/>
    </source>
</evidence>
<dbReference type="InterPro" id="IPR026960">
    <property type="entry name" value="RVT-Znf"/>
</dbReference>
<sequence>MARINSWTAKKLSYAGRTQLIKTVLFGVQSYWAQLFIIPAKIIKVIEGLCRSYLWSGVGYVTKKALIAWEKVCCPKSEGGIGLINMRIWNRAAIAKMCWDLANKEDKLWIKWIHTYYIQGQREWQRRKQASWMIQKVMNAQLNVEQVQQLQRKNKGVIRLLYDHMTTKAYFTIWIMMNQRLVTVDRLAKWGVEVEKTCVLCKNDEETAEHLIIQCSFARRLWGRLLSWTGKHNDVPMTWEHFVQWCIIHGKGKISEAMKFKTVLAEGSYVLWMERNRRIF</sequence>
<dbReference type="Pfam" id="PF13966">
    <property type="entry name" value="zf-RVT"/>
    <property type="match status" value="1"/>
</dbReference>
<feature type="domain" description="Reverse transcriptase zinc-binding" evidence="1">
    <location>
        <begin position="163"/>
        <end position="222"/>
    </location>
</feature>
<proteinExistence type="predicted"/>
<dbReference type="PANTHER" id="PTHR33116">
    <property type="entry name" value="REVERSE TRANSCRIPTASE ZINC-BINDING DOMAIN-CONTAINING PROTEIN-RELATED-RELATED"/>
    <property type="match status" value="1"/>
</dbReference>
<gene>
    <name evidence="3" type="primary">LOC107022238</name>
</gene>
<evidence type="ECO:0000259" key="1">
    <source>
        <dbReference type="Pfam" id="PF13966"/>
    </source>
</evidence>
<name>A0ABM1GZZ2_SOLPN</name>
<dbReference type="GeneID" id="107022238"/>
<organism evidence="2 3">
    <name type="scientific">Solanum pennellii</name>
    <name type="common">Tomato</name>
    <name type="synonym">Lycopersicon pennellii</name>
    <dbReference type="NCBI Taxonomy" id="28526"/>
    <lineage>
        <taxon>Eukaryota</taxon>
        <taxon>Viridiplantae</taxon>
        <taxon>Streptophyta</taxon>
        <taxon>Embryophyta</taxon>
        <taxon>Tracheophyta</taxon>
        <taxon>Spermatophyta</taxon>
        <taxon>Magnoliopsida</taxon>
        <taxon>eudicotyledons</taxon>
        <taxon>Gunneridae</taxon>
        <taxon>Pentapetalae</taxon>
        <taxon>asterids</taxon>
        <taxon>lamiids</taxon>
        <taxon>Solanales</taxon>
        <taxon>Solanaceae</taxon>
        <taxon>Solanoideae</taxon>
        <taxon>Solaneae</taxon>
        <taxon>Solanum</taxon>
        <taxon>Solanum subgen. Lycopersicon</taxon>
    </lineage>
</organism>
<protein>
    <submittedName>
        <fullName evidence="3">Uncharacterized protein LOC107022238</fullName>
    </submittedName>
</protein>
<accession>A0ABM1GZZ2</accession>
<reference evidence="2" key="1">
    <citation type="journal article" date="2014" name="Nat. Genet.">
        <title>The genome of the stress-tolerant wild tomato species Solanum pennellii.</title>
        <authorList>
            <person name="Bolger A."/>
            <person name="Scossa F."/>
            <person name="Bolger M.E."/>
            <person name="Lanz C."/>
            <person name="Maumus F."/>
            <person name="Tohge T."/>
            <person name="Quesneville H."/>
            <person name="Alseekh S."/>
            <person name="Sorensen I."/>
            <person name="Lichtenstein G."/>
            <person name="Fich E.A."/>
            <person name="Conte M."/>
            <person name="Keller H."/>
            <person name="Schneeberger K."/>
            <person name="Schwacke R."/>
            <person name="Ofner I."/>
            <person name="Vrebalov J."/>
            <person name="Xu Y."/>
            <person name="Osorio S."/>
            <person name="Aflitos S.A."/>
            <person name="Schijlen E."/>
            <person name="Jimenez-Gomez J.M."/>
            <person name="Ryngajllo M."/>
            <person name="Kimura S."/>
            <person name="Kumar R."/>
            <person name="Koenig D."/>
            <person name="Headland L.R."/>
            <person name="Maloof J.N."/>
            <person name="Sinha N."/>
            <person name="van Ham R.C."/>
            <person name="Lankhorst R.K."/>
            <person name="Mao L."/>
            <person name="Vogel A."/>
            <person name="Arsova B."/>
            <person name="Panstruga R."/>
            <person name="Fei Z."/>
            <person name="Rose J.K."/>
            <person name="Zamir D."/>
            <person name="Carrari F."/>
            <person name="Giovannoni J.J."/>
            <person name="Weigel D."/>
            <person name="Usadel B."/>
            <person name="Fernie A.R."/>
        </authorList>
    </citation>
    <scope>NUCLEOTIDE SEQUENCE [LARGE SCALE GENOMIC DNA]</scope>
    <source>
        <strain evidence="2">cv. LA0716</strain>
    </source>
</reference>
<dbReference type="RefSeq" id="XP_015078398.1">
    <property type="nucleotide sequence ID" value="XM_015222912.1"/>
</dbReference>